<name>A0A178MFK0_9CHLR</name>
<dbReference type="GO" id="GO:0061630">
    <property type="term" value="F:ubiquitin protein ligase activity"/>
    <property type="evidence" value="ECO:0007669"/>
    <property type="project" value="UniProtKB-EC"/>
</dbReference>
<evidence type="ECO:0000256" key="10">
    <source>
        <dbReference type="ARBA" id="ARBA00022989"/>
    </source>
</evidence>
<keyword evidence="9" id="KW-0862">Zinc</keyword>
<keyword evidence="10 13" id="KW-1133">Transmembrane helix</keyword>
<feature type="domain" description="E3 Ubiquitin ligase MUL1-like" evidence="14">
    <location>
        <begin position="94"/>
        <end position="241"/>
    </location>
</feature>
<evidence type="ECO:0000256" key="4">
    <source>
        <dbReference type="ARBA" id="ARBA00022679"/>
    </source>
</evidence>
<keyword evidence="4" id="KW-0808">Transferase</keyword>
<dbReference type="PANTHER" id="PTHR47568">
    <property type="match status" value="1"/>
</dbReference>
<evidence type="ECO:0000256" key="7">
    <source>
        <dbReference type="ARBA" id="ARBA00022771"/>
    </source>
</evidence>
<evidence type="ECO:0000313" key="15">
    <source>
        <dbReference type="EMBL" id="OAN47353.1"/>
    </source>
</evidence>
<dbReference type="EMBL" id="LWQS01000038">
    <property type="protein sequence ID" value="OAN47353.1"/>
    <property type="molecule type" value="Genomic_DNA"/>
</dbReference>
<dbReference type="EC" id="2.3.2.27" evidence="3"/>
<evidence type="ECO:0000256" key="12">
    <source>
        <dbReference type="SAM" id="MobiDB-lite"/>
    </source>
</evidence>
<feature type="transmembrane region" description="Helical" evidence="13">
    <location>
        <begin position="229"/>
        <end position="247"/>
    </location>
</feature>
<comment type="catalytic activity">
    <reaction evidence="1">
        <text>S-ubiquitinyl-[E2 ubiquitin-conjugating enzyme]-L-cysteine + [acceptor protein]-L-lysine = [E2 ubiquitin-conjugating enzyme]-L-cysteine + N(6)-ubiquitinyl-[acceptor protein]-L-lysine.</text>
        <dbReference type="EC" id="2.3.2.27"/>
    </reaction>
</comment>
<proteinExistence type="predicted"/>
<dbReference type="STRING" id="1707952.A6A03_01020"/>
<organism evidence="15 16">
    <name type="scientific">Chloroflexus islandicus</name>
    <dbReference type="NCBI Taxonomy" id="1707952"/>
    <lineage>
        <taxon>Bacteria</taxon>
        <taxon>Bacillati</taxon>
        <taxon>Chloroflexota</taxon>
        <taxon>Chloroflexia</taxon>
        <taxon>Chloroflexales</taxon>
        <taxon>Chloroflexineae</taxon>
        <taxon>Chloroflexaceae</taxon>
        <taxon>Chloroflexus</taxon>
    </lineage>
</organism>
<evidence type="ECO:0000256" key="11">
    <source>
        <dbReference type="ARBA" id="ARBA00023136"/>
    </source>
</evidence>
<evidence type="ECO:0000256" key="5">
    <source>
        <dbReference type="ARBA" id="ARBA00022692"/>
    </source>
</evidence>
<feature type="region of interest" description="Disordered" evidence="12">
    <location>
        <begin position="95"/>
        <end position="116"/>
    </location>
</feature>
<dbReference type="Proteomes" id="UP000078287">
    <property type="component" value="Unassembled WGS sequence"/>
</dbReference>
<reference evidence="15 16" key="1">
    <citation type="submission" date="2016-04" db="EMBL/GenBank/DDBJ databases">
        <title>Chloroflexus islandicus sp. nov., a thermophilic filamentous anoxygenic phototrophic bacterium from geyser Strokkur (Iceland).</title>
        <authorList>
            <person name="Gaisin V.A."/>
            <person name="Kalashnikov A.M."/>
            <person name="Sukhacheva M.V."/>
            <person name="Grouzdev D.S."/>
            <person name="Ivanov T.M."/>
            <person name="Kuznetsov B."/>
            <person name="Gorlenko V.M."/>
        </authorList>
    </citation>
    <scope>NUCLEOTIDE SEQUENCE [LARGE SCALE GENOMIC DNA]</scope>
    <source>
        <strain evidence="16">isl-2</strain>
    </source>
</reference>
<dbReference type="Pfam" id="PF12483">
    <property type="entry name" value="GIDE"/>
    <property type="match status" value="1"/>
</dbReference>
<keyword evidence="7" id="KW-0863">Zinc-finger</keyword>
<dbReference type="PANTHER" id="PTHR47568:SF2">
    <property type="entry name" value="E3 UBIQUITIN-PROTEIN LIGASE SP1-RELATED"/>
    <property type="match status" value="1"/>
</dbReference>
<evidence type="ECO:0000313" key="16">
    <source>
        <dbReference type="Proteomes" id="UP000078287"/>
    </source>
</evidence>
<keyword evidence="16" id="KW-1185">Reference proteome</keyword>
<evidence type="ECO:0000256" key="3">
    <source>
        <dbReference type="ARBA" id="ARBA00012483"/>
    </source>
</evidence>
<evidence type="ECO:0000256" key="13">
    <source>
        <dbReference type="SAM" id="Phobius"/>
    </source>
</evidence>
<gene>
    <name evidence="15" type="ORF">A6A03_01020</name>
</gene>
<keyword evidence="5 13" id="KW-0812">Transmembrane</keyword>
<dbReference type="RefSeq" id="WP_066784477.1">
    <property type="nucleotide sequence ID" value="NZ_LWQS01000038.1"/>
</dbReference>
<dbReference type="GO" id="GO:0016020">
    <property type="term" value="C:membrane"/>
    <property type="evidence" value="ECO:0007669"/>
    <property type="project" value="UniProtKB-SubCell"/>
</dbReference>
<keyword evidence="6" id="KW-0479">Metal-binding</keyword>
<comment type="subcellular location">
    <subcellularLocation>
        <location evidence="2">Membrane</location>
        <topology evidence="2">Multi-pass membrane protein</topology>
    </subcellularLocation>
</comment>
<evidence type="ECO:0000256" key="9">
    <source>
        <dbReference type="ARBA" id="ARBA00022833"/>
    </source>
</evidence>
<accession>A0A178MFK0</accession>
<dbReference type="GO" id="GO:0016567">
    <property type="term" value="P:protein ubiquitination"/>
    <property type="evidence" value="ECO:0007669"/>
    <property type="project" value="InterPro"/>
</dbReference>
<protein>
    <recommendedName>
        <fullName evidence="3">RING-type E3 ubiquitin transferase</fullName>
        <ecNumber evidence="3">2.3.2.27</ecNumber>
    </recommendedName>
</protein>
<evidence type="ECO:0000256" key="6">
    <source>
        <dbReference type="ARBA" id="ARBA00022723"/>
    </source>
</evidence>
<evidence type="ECO:0000256" key="1">
    <source>
        <dbReference type="ARBA" id="ARBA00000900"/>
    </source>
</evidence>
<dbReference type="OrthoDB" id="152425at2"/>
<keyword evidence="11 13" id="KW-0472">Membrane</keyword>
<sequence>MVIGGVLLLVLAVIFFFVARANANKLHTLNAVETYDTATLAAIHQRITAALGASGFTQPCEVEGVIECATPLAGPISGKPLVAYTYTVNREYEERVTTTTNGKPETRVERRSEQIEQNERRAPFLVRDERGHVQVLPDGATLEVIETGNRFVETPQPWTGATRTLGRREFERGLEVGARVFVLGTAIDQGGRLAIARHPANSKQTFMISRKSEQELAASAATWARNMNYAAIASGVIGVALVVWGMLAG</sequence>
<dbReference type="InterPro" id="IPR022170">
    <property type="entry name" value="MUL1-like"/>
</dbReference>
<feature type="compositionally biased region" description="Basic and acidic residues" evidence="12">
    <location>
        <begin position="104"/>
        <end position="116"/>
    </location>
</feature>
<evidence type="ECO:0000259" key="14">
    <source>
        <dbReference type="Pfam" id="PF12483"/>
    </source>
</evidence>
<dbReference type="InterPro" id="IPR044231">
    <property type="entry name" value="SP1/SPL1"/>
</dbReference>
<keyword evidence="8" id="KW-0833">Ubl conjugation pathway</keyword>
<dbReference type="AlphaFoldDB" id="A0A178MFK0"/>
<evidence type="ECO:0000256" key="2">
    <source>
        <dbReference type="ARBA" id="ARBA00004141"/>
    </source>
</evidence>
<dbReference type="GO" id="GO:0008270">
    <property type="term" value="F:zinc ion binding"/>
    <property type="evidence" value="ECO:0007669"/>
    <property type="project" value="UniProtKB-KW"/>
</dbReference>
<evidence type="ECO:0000256" key="8">
    <source>
        <dbReference type="ARBA" id="ARBA00022786"/>
    </source>
</evidence>
<comment type="caution">
    <text evidence="15">The sequence shown here is derived from an EMBL/GenBank/DDBJ whole genome shotgun (WGS) entry which is preliminary data.</text>
</comment>